<dbReference type="RefSeq" id="WP_012599133.1">
    <property type="nucleotide sequence ID" value="NC_011729.1"/>
</dbReference>
<evidence type="ECO:0000259" key="2">
    <source>
        <dbReference type="SMART" id="SM00912"/>
    </source>
</evidence>
<dbReference type="HOGENOM" id="CLU_001325_0_0_3"/>
<dbReference type="NCBIfam" id="TIGR01901">
    <property type="entry name" value="adhes_NPXG"/>
    <property type="match status" value="1"/>
</dbReference>
<evidence type="ECO:0000313" key="4">
    <source>
        <dbReference type="Proteomes" id="UP000002384"/>
    </source>
</evidence>
<organism evidence="3 4">
    <name type="scientific">Gloeothece citriformis (strain PCC 7424)</name>
    <name type="common">Cyanothece sp. (strain PCC 7424)</name>
    <dbReference type="NCBI Taxonomy" id="65393"/>
    <lineage>
        <taxon>Bacteria</taxon>
        <taxon>Bacillati</taxon>
        <taxon>Cyanobacteriota</taxon>
        <taxon>Cyanophyceae</taxon>
        <taxon>Oscillatoriophycideae</taxon>
        <taxon>Chroococcales</taxon>
        <taxon>Aphanothecaceae</taxon>
        <taxon>Gloeothece</taxon>
        <taxon>Gloeothece citriformis</taxon>
    </lineage>
</organism>
<dbReference type="SMART" id="SM00912">
    <property type="entry name" value="Haemagg_act"/>
    <property type="match status" value="1"/>
</dbReference>
<dbReference type="InterPro" id="IPR011050">
    <property type="entry name" value="Pectin_lyase_fold/virulence"/>
</dbReference>
<dbReference type="OrthoDB" id="452776at2"/>
<dbReference type="KEGG" id="cyc:PCC7424_1755"/>
<feature type="domain" description="Filamentous haemagglutinin FhaB/tRNA nuclease CdiA-like TPS" evidence="2">
    <location>
        <begin position="30"/>
        <end position="143"/>
    </location>
</feature>
<dbReference type="eggNOG" id="COG3210">
    <property type="taxonomic scope" value="Bacteria"/>
</dbReference>
<dbReference type="STRING" id="65393.PCC7424_1755"/>
<dbReference type="Gene3D" id="2.160.20.10">
    <property type="entry name" value="Single-stranded right-handed beta-helix, Pectin lyase-like"/>
    <property type="match status" value="3"/>
</dbReference>
<feature type="signal peptide" evidence="1">
    <location>
        <begin position="1"/>
        <end position="25"/>
    </location>
</feature>
<name>B7KC85_GLOC7</name>
<dbReference type="InterPro" id="IPR008638">
    <property type="entry name" value="FhaB/CdiA-like_TPS"/>
</dbReference>
<dbReference type="EMBL" id="CP001291">
    <property type="protein sequence ID" value="ACK70190.1"/>
    <property type="molecule type" value="Genomic_DNA"/>
</dbReference>
<sequence length="965" mass="98220">MKTLSRLAIATSCCLVIGVCSPDTAQSQIVPDTTLSNPSLVTNTSNTQEITGGTIVDNHLFHSFEQFSVPTNTEAYFNNSLNIINIFSRITGNSISIIDGLIKANGTANLFLLNPNGILFGPNASLNIGGAFVASTANSIQWANNQEFSAVNPQDVSPLLTMNVPMGLQYGANPGKIVVQGTGNNLGLSENFEIIRDFRPSGLEVQPGQSLILAGGDIELEGGNITASGGRIELWSINNGSVEISNINGQIQLTSSAQTVESGNIQLLGAASVDVSGSRGGDIQIQAENLSLREGSVILADTLGNQTGGNVIIKANKSLQLAGTSPFSPIFSGIFTDAASTATGKGGNLTLETGYLQLANGAQISTNTFGVSEGGTLTLKANQIDLIGGSSFGPSGLFAVVAPEATGQGGNLSLITDGLSLVGGAQVSVGTFGSGNAGTLTLNASRISITGTSPGGNASSIVGNVIPTATGNGGNIFIQTNSLNLIDGGQIGSATFGVGSAGRLTINAQEIQIIGGTPSAPSGVYTTVEPNATGNGGSLTLETESLRIVDGGQIAVSTAGTGTAGNLVIQADTIQLIGSSEFGASGLFANAIADTGQGGNISLTTDQLILQDGATINLSNFSSRNPTIPAGQGSPGNLNIRAGSILLDNQSTLTAATLVGSQGNITLLSGDLQLRQGSLITTNASGQGSGGNIIINSDRLTMTGNSEISASATGIGAGGNVEIITLSPLLLNQSTISATGGQGNIFLQSPGVELRNGSNLSTNGIGDAPGGNIIINTAYLFAVPQENSDITANAQNSFGGRVIIFTDGIFGLEVRENLTPLSDITVSSQLGLEFGGLVEINNQGFDPRSALVQLSTEVVDASDQIAQGCDAQQGNVFVVTGRGGLPENPNQTLQSQSLWQDLRTVSENPPQSSSSSSAQTPDHRMITEAQGWIINPDGQVDLIAQAPTQTSWHQPSQCHLKGGKK</sequence>
<dbReference type="AlphaFoldDB" id="B7KC85"/>
<keyword evidence="1" id="KW-0732">Signal</keyword>
<dbReference type="SUPFAM" id="SSF51126">
    <property type="entry name" value="Pectin lyase-like"/>
    <property type="match status" value="3"/>
</dbReference>
<dbReference type="Pfam" id="PF05860">
    <property type="entry name" value="TPS"/>
    <property type="match status" value="1"/>
</dbReference>
<feature type="chain" id="PRO_5002858856" evidence="1">
    <location>
        <begin position="26"/>
        <end position="965"/>
    </location>
</feature>
<accession>B7KC85</accession>
<proteinExistence type="predicted"/>
<keyword evidence="4" id="KW-1185">Reference proteome</keyword>
<gene>
    <name evidence="3" type="ordered locus">PCC7424_1755</name>
</gene>
<reference evidence="4" key="1">
    <citation type="journal article" date="2011" name="MBio">
        <title>Novel metabolic attributes of the genus Cyanothece, comprising a group of unicellular nitrogen-fixing Cyanobacteria.</title>
        <authorList>
            <person name="Bandyopadhyay A."/>
            <person name="Elvitigala T."/>
            <person name="Welsh E."/>
            <person name="Stockel J."/>
            <person name="Liberton M."/>
            <person name="Min H."/>
            <person name="Sherman L.A."/>
            <person name="Pakrasi H.B."/>
        </authorList>
    </citation>
    <scope>NUCLEOTIDE SEQUENCE [LARGE SCALE GENOMIC DNA]</scope>
    <source>
        <strain evidence="4">PCC 7424</strain>
    </source>
</reference>
<protein>
    <submittedName>
        <fullName evidence="3">Filamentous hemagglutinin family outer membrane protein</fullName>
    </submittedName>
</protein>
<dbReference type="Proteomes" id="UP000002384">
    <property type="component" value="Chromosome"/>
</dbReference>
<evidence type="ECO:0000313" key="3">
    <source>
        <dbReference type="EMBL" id="ACK70190.1"/>
    </source>
</evidence>
<dbReference type="InterPro" id="IPR012334">
    <property type="entry name" value="Pectin_lyas_fold"/>
</dbReference>
<evidence type="ECO:0000256" key="1">
    <source>
        <dbReference type="SAM" id="SignalP"/>
    </source>
</evidence>